<dbReference type="STRING" id="1122170.GCA_000701265_02005"/>
<reference evidence="2 3" key="1">
    <citation type="submission" date="2018-06" db="EMBL/GenBank/DDBJ databases">
        <authorList>
            <consortium name="Pathogen Informatics"/>
            <person name="Doyle S."/>
        </authorList>
    </citation>
    <scope>NUCLEOTIDE SEQUENCE [LARGE SCALE GENOMIC DNA]</scope>
    <source>
        <strain evidence="2 3">NCTC11532</strain>
    </source>
</reference>
<feature type="region of interest" description="Disordered" evidence="1">
    <location>
        <begin position="245"/>
        <end position="270"/>
    </location>
</feature>
<sequence>MANSSKKSFNHTGIAIDPDNVKEMMDACHHYPPDIKGSEKQLEKERVLLHTQSSSIGSMPPSATLKGMVKNSINQLVGNHPQLFLDKLGERLAYERSGIRLYEAAIAKALGDKDSKKNIQSLLHIKKEEMEHMELVKSAMEQLGADPTAITPCADLVGVMGQGFIQILTDPRTEMPQVFNTLLNLELIDNAAWELLIQLANAYDHEDLSVKFEKAFIQEEEHVAIVKSLLHSYLDLEEPQEIQIGTGKSRQGFSKKAGVKALGNSSKSKH</sequence>
<name>A0A378LPH4_9GAMM</name>
<dbReference type="InterPro" id="IPR012347">
    <property type="entry name" value="Ferritin-like"/>
</dbReference>
<evidence type="ECO:0000313" key="2">
    <source>
        <dbReference type="EMBL" id="STY28836.1"/>
    </source>
</evidence>
<proteinExistence type="predicted"/>
<accession>A0A378LPH4</accession>
<dbReference type="OrthoDB" id="5291582at2"/>
<evidence type="ECO:0008006" key="4">
    <source>
        <dbReference type="Google" id="ProtNLM"/>
    </source>
</evidence>
<dbReference type="AlphaFoldDB" id="A0A378LPH4"/>
<evidence type="ECO:0000313" key="3">
    <source>
        <dbReference type="Proteomes" id="UP000255297"/>
    </source>
</evidence>
<gene>
    <name evidence="2" type="ORF">NCTC11532_01013</name>
</gene>
<dbReference type="InterPro" id="IPR009078">
    <property type="entry name" value="Ferritin-like_SF"/>
</dbReference>
<dbReference type="CDD" id="cd00657">
    <property type="entry name" value="Ferritin_like"/>
    <property type="match status" value="1"/>
</dbReference>
<dbReference type="Gene3D" id="1.20.1260.10">
    <property type="match status" value="1"/>
</dbReference>
<dbReference type="Proteomes" id="UP000255297">
    <property type="component" value="Unassembled WGS sequence"/>
</dbReference>
<dbReference type="RefSeq" id="WP_051635625.1">
    <property type="nucleotide sequence ID" value="NZ_CAAAIS010000007.1"/>
</dbReference>
<protein>
    <recommendedName>
        <fullName evidence="4">Ferritin/DPS protein domain-containing protein</fullName>
    </recommendedName>
</protein>
<organism evidence="2 3">
    <name type="scientific">Legionella wadsworthii</name>
    <dbReference type="NCBI Taxonomy" id="28088"/>
    <lineage>
        <taxon>Bacteria</taxon>
        <taxon>Pseudomonadati</taxon>
        <taxon>Pseudomonadota</taxon>
        <taxon>Gammaproteobacteria</taxon>
        <taxon>Legionellales</taxon>
        <taxon>Legionellaceae</taxon>
        <taxon>Legionella</taxon>
    </lineage>
</organism>
<dbReference type="EMBL" id="UGPB01000001">
    <property type="protein sequence ID" value="STY28836.1"/>
    <property type="molecule type" value="Genomic_DNA"/>
</dbReference>
<keyword evidence="3" id="KW-1185">Reference proteome</keyword>
<dbReference type="SUPFAM" id="SSF47240">
    <property type="entry name" value="Ferritin-like"/>
    <property type="match status" value="1"/>
</dbReference>
<evidence type="ECO:0000256" key="1">
    <source>
        <dbReference type="SAM" id="MobiDB-lite"/>
    </source>
</evidence>